<keyword evidence="2" id="KW-1185">Reference proteome</keyword>
<dbReference type="RefSeq" id="WP_109154433.1">
    <property type="nucleotide sequence ID" value="NZ_BSOV01000001.1"/>
</dbReference>
<dbReference type="KEGG" id="aoz:HUE56_29340"/>
<name>A0A6N1B5T3_9PROT</name>
<sequence>MIPIVIQTDRFPVGNIEVYGRKSNADLICTMGGDATMNAINCITQAHATGKRGRHLAAA</sequence>
<proteinExistence type="predicted"/>
<dbReference type="EMBL" id="CP054622">
    <property type="protein sequence ID" value="QKS54612.1"/>
    <property type="molecule type" value="Genomic_DNA"/>
</dbReference>
<evidence type="ECO:0000313" key="1">
    <source>
        <dbReference type="EMBL" id="QKS54612.1"/>
    </source>
</evidence>
<reference evidence="1 2" key="1">
    <citation type="submission" date="2020-06" db="EMBL/GenBank/DDBJ databases">
        <title>Complete genome of Azosprillum oryzae KACC14407.</title>
        <authorList>
            <person name="Kim M."/>
            <person name="Park Y.-J."/>
            <person name="Shin J.-H."/>
        </authorList>
    </citation>
    <scope>NUCLEOTIDE SEQUENCE [LARGE SCALE GENOMIC DNA]</scope>
    <source>
        <strain evidence="1 2">KACC 14407</strain>
        <plasmid evidence="1 2">unnamed7</plasmid>
    </source>
</reference>
<protein>
    <submittedName>
        <fullName evidence="1">Uncharacterized protein</fullName>
    </submittedName>
</protein>
<dbReference type="Proteomes" id="UP000509702">
    <property type="component" value="Plasmid unnamed7"/>
</dbReference>
<organism evidence="1 2">
    <name type="scientific">Azospirillum oryzae</name>
    <dbReference type="NCBI Taxonomy" id="286727"/>
    <lineage>
        <taxon>Bacteria</taxon>
        <taxon>Pseudomonadati</taxon>
        <taxon>Pseudomonadota</taxon>
        <taxon>Alphaproteobacteria</taxon>
        <taxon>Rhodospirillales</taxon>
        <taxon>Azospirillaceae</taxon>
        <taxon>Azospirillum</taxon>
    </lineage>
</organism>
<evidence type="ECO:0000313" key="2">
    <source>
        <dbReference type="Proteomes" id="UP000509702"/>
    </source>
</evidence>
<keyword evidence="1" id="KW-0614">Plasmid</keyword>
<dbReference type="AlphaFoldDB" id="A0A6N1B5T3"/>
<geneLocation type="plasmid" evidence="1 2">
    <name>unnamed7</name>
</geneLocation>
<accession>A0A6N1B5T3</accession>
<gene>
    <name evidence="1" type="ORF">HUE56_29340</name>
</gene>